<dbReference type="InterPro" id="IPR037291">
    <property type="entry name" value="DUF4139"/>
</dbReference>
<sequence length="776" mass="81150">MSSSLKLSAPEHPIKAVTVYKSSRAEVVRVFRIELQSGTTNIQINELPTCVDTQSVRVSGLGAEAKLLNVACTTGTHGAPSVPKAAVSATKRMREDATALLRSYAETLSGELISPTLMTDFIGSLVQSDNERLAAVAEIDARLASIDHQIEEELEKDALRKRHAMGLVTVDIGSDKPMNIELTLTYIVSNASWSIAYELRASTDENGKPSSSVSLHYRPRIVQTTGEDWTNIALTLSTGDTTVPVQHVPELQPRTIRAHGASFSKPSALNNTDNDNNTGGPVFGLSGFATSVRAALPTIPTSLASGGNGGFSSYAGAGAMPFGTGAGQTTTHSLFTTSTASTPIATVTIFGEPASKPKPTFGSTSWFGTSTSKIQPGTFGAGGAAPSTATTAATGIFANSPPTASVFGTLANTNATTGTTTTGIFGRPSTGSLFGSPTTTTTGNGGVLFGAPQPATSAFGQPAFNLFKSTNASQSATATATAASSQPPFVMTAPPPPPEPQTQADSDSEDFEEIAVPDSQTATTESSTTAFAASYSVEGKLTIPSDGTTHQVCVASLPLEATITYICTPRIDARVYLQASVKNTSEYRLLAGPVSVLVDDGFVSRTEMHMRMRMPAGEVAPGETFVCMLGDDAGVQVTSETETKAQTSGLPVVPELFAEARSSTTTTTKIGIHNKHAFPLADLVVRDVVPTSEDARVKVVLRKPAGLADSDTKVETEDGVIVRWGKTADGRSGEKEGRIEWVCSVGALKKVELEMEYEVRATVDVNWVEYVAPLSG</sequence>
<evidence type="ECO:0000259" key="3">
    <source>
        <dbReference type="Pfam" id="PF13600"/>
    </source>
</evidence>
<comment type="caution">
    <text evidence="4">The sequence shown here is derived from an EMBL/GenBank/DDBJ whole genome shotgun (WGS) entry which is preliminary data.</text>
</comment>
<reference evidence="4" key="1">
    <citation type="submission" date="2020-05" db="EMBL/GenBank/DDBJ databases">
        <title>Mycena genomes resolve the evolution of fungal bioluminescence.</title>
        <authorList>
            <person name="Tsai I.J."/>
        </authorList>
    </citation>
    <scope>NUCLEOTIDE SEQUENCE</scope>
    <source>
        <strain evidence="4">110903Hualien_Pintung</strain>
    </source>
</reference>
<protein>
    <recommendedName>
        <fullName evidence="6">DUF4139 domain-containing protein</fullName>
    </recommendedName>
</protein>
<evidence type="ECO:0000259" key="2">
    <source>
        <dbReference type="Pfam" id="PF13598"/>
    </source>
</evidence>
<dbReference type="AlphaFoldDB" id="A0A8H6S4A4"/>
<dbReference type="PANTHER" id="PTHR31005">
    <property type="entry name" value="DUF4139 DOMAIN-CONTAINING PROTEIN"/>
    <property type="match status" value="1"/>
</dbReference>
<evidence type="ECO:0000313" key="5">
    <source>
        <dbReference type="Proteomes" id="UP000613580"/>
    </source>
</evidence>
<evidence type="ECO:0008006" key="6">
    <source>
        <dbReference type="Google" id="ProtNLM"/>
    </source>
</evidence>
<dbReference type="InterPro" id="IPR011935">
    <property type="entry name" value="CHP02231"/>
</dbReference>
<feature type="compositionally biased region" description="Low complexity" evidence="1">
    <location>
        <begin position="477"/>
        <end position="492"/>
    </location>
</feature>
<dbReference type="EMBL" id="JACAZE010000023">
    <property type="protein sequence ID" value="KAF7291776.1"/>
    <property type="molecule type" value="Genomic_DNA"/>
</dbReference>
<feature type="domain" description="DUF4140" evidence="3">
    <location>
        <begin position="17"/>
        <end position="100"/>
    </location>
</feature>
<dbReference type="Pfam" id="PF13598">
    <property type="entry name" value="DUF4139"/>
    <property type="match status" value="1"/>
</dbReference>
<gene>
    <name evidence="4" type="ORF">HMN09_01237200</name>
</gene>
<dbReference type="Pfam" id="PF13600">
    <property type="entry name" value="DUF4140"/>
    <property type="match status" value="1"/>
</dbReference>
<name>A0A8H6S4A4_MYCCL</name>
<evidence type="ECO:0000313" key="4">
    <source>
        <dbReference type="EMBL" id="KAF7291776.1"/>
    </source>
</evidence>
<proteinExistence type="predicted"/>
<accession>A0A8H6S4A4</accession>
<organism evidence="4 5">
    <name type="scientific">Mycena chlorophos</name>
    <name type="common">Agaric fungus</name>
    <name type="synonym">Agaricus chlorophos</name>
    <dbReference type="NCBI Taxonomy" id="658473"/>
    <lineage>
        <taxon>Eukaryota</taxon>
        <taxon>Fungi</taxon>
        <taxon>Dikarya</taxon>
        <taxon>Basidiomycota</taxon>
        <taxon>Agaricomycotina</taxon>
        <taxon>Agaricomycetes</taxon>
        <taxon>Agaricomycetidae</taxon>
        <taxon>Agaricales</taxon>
        <taxon>Marasmiineae</taxon>
        <taxon>Mycenaceae</taxon>
        <taxon>Mycena</taxon>
    </lineage>
</organism>
<feature type="compositionally biased region" description="Acidic residues" evidence="1">
    <location>
        <begin position="506"/>
        <end position="515"/>
    </location>
</feature>
<evidence type="ECO:0000256" key="1">
    <source>
        <dbReference type="SAM" id="MobiDB-lite"/>
    </source>
</evidence>
<dbReference type="InterPro" id="IPR025554">
    <property type="entry name" value="DUF4140"/>
</dbReference>
<dbReference type="OrthoDB" id="10068793at2759"/>
<dbReference type="PANTHER" id="PTHR31005:SF8">
    <property type="entry name" value="DUF4139 DOMAIN-CONTAINING PROTEIN"/>
    <property type="match status" value="1"/>
</dbReference>
<dbReference type="Proteomes" id="UP000613580">
    <property type="component" value="Unassembled WGS sequence"/>
</dbReference>
<feature type="region of interest" description="Disordered" evidence="1">
    <location>
        <begin position="477"/>
        <end position="527"/>
    </location>
</feature>
<feature type="domain" description="DUF4139" evidence="2">
    <location>
        <begin position="182"/>
        <end position="761"/>
    </location>
</feature>
<keyword evidence="5" id="KW-1185">Reference proteome</keyword>